<evidence type="ECO:0000313" key="1">
    <source>
        <dbReference type="EMBL" id="WBA40907.1"/>
    </source>
</evidence>
<organism evidence="1 2">
    <name type="scientific">Hymenobacter canadensis</name>
    <dbReference type="NCBI Taxonomy" id="2999067"/>
    <lineage>
        <taxon>Bacteria</taxon>
        <taxon>Pseudomonadati</taxon>
        <taxon>Bacteroidota</taxon>
        <taxon>Cytophagia</taxon>
        <taxon>Cytophagales</taxon>
        <taxon>Hymenobacteraceae</taxon>
        <taxon>Hymenobacter</taxon>
    </lineage>
</organism>
<dbReference type="EMBL" id="CP114767">
    <property type="protein sequence ID" value="WBA40907.1"/>
    <property type="molecule type" value="Genomic_DNA"/>
</dbReference>
<evidence type="ECO:0000313" key="2">
    <source>
        <dbReference type="Proteomes" id="UP001211005"/>
    </source>
</evidence>
<gene>
    <name evidence="1" type="ORF">O3303_13875</name>
</gene>
<dbReference type="RefSeq" id="WP_269558993.1">
    <property type="nucleotide sequence ID" value="NZ_CP114767.1"/>
</dbReference>
<dbReference type="Proteomes" id="UP001211005">
    <property type="component" value="Chromosome"/>
</dbReference>
<proteinExistence type="predicted"/>
<sequence>MLLASCQTSRVAFQARPFGQVAATPTDTTTTVLLLHDSQGPQATRVSLTTAEAATWQQR</sequence>
<reference evidence="1 2" key="1">
    <citation type="submission" date="2022-12" db="EMBL/GenBank/DDBJ databases">
        <title>Hymenobacter canadensis sp. nov. isolated from lake water of the Cambridge Bay, Canada.</title>
        <authorList>
            <person name="Kim W.H."/>
            <person name="Lee Y.M."/>
        </authorList>
    </citation>
    <scope>NUCLEOTIDE SEQUENCE [LARGE SCALE GENOMIC DNA]</scope>
    <source>
        <strain evidence="1 2">PAMC 29467</strain>
    </source>
</reference>
<name>A0ABY7LKD9_9BACT</name>
<protein>
    <submittedName>
        <fullName evidence="1">Uncharacterized protein</fullName>
    </submittedName>
</protein>
<accession>A0ABY7LKD9</accession>
<keyword evidence="2" id="KW-1185">Reference proteome</keyword>